<dbReference type="InterPro" id="IPR025412">
    <property type="entry name" value="DUF4304"/>
</dbReference>
<organism evidence="1 2">
    <name type="scientific">Mucilaginibacter ginsenosidivorax</name>
    <dbReference type="NCBI Taxonomy" id="862126"/>
    <lineage>
        <taxon>Bacteria</taxon>
        <taxon>Pseudomonadati</taxon>
        <taxon>Bacteroidota</taxon>
        <taxon>Sphingobacteriia</taxon>
        <taxon>Sphingobacteriales</taxon>
        <taxon>Sphingobacteriaceae</taxon>
        <taxon>Mucilaginibacter</taxon>
    </lineage>
</organism>
<dbReference type="EMBL" id="CP042437">
    <property type="protein sequence ID" value="QEC78839.1"/>
    <property type="molecule type" value="Genomic_DNA"/>
</dbReference>
<dbReference type="AlphaFoldDB" id="A0A5B8W5I4"/>
<gene>
    <name evidence="1" type="ORF">FSB76_23860</name>
</gene>
<keyword evidence="2" id="KW-1185">Reference proteome</keyword>
<accession>A0A5B8W5I4</accession>
<name>A0A5B8W5I4_9SPHI</name>
<evidence type="ECO:0000313" key="2">
    <source>
        <dbReference type="Proteomes" id="UP000321362"/>
    </source>
</evidence>
<dbReference type="Proteomes" id="UP000321362">
    <property type="component" value="Chromosome"/>
</dbReference>
<dbReference type="KEGG" id="mgk:FSB76_23860"/>
<proteinExistence type="predicted"/>
<evidence type="ECO:0000313" key="1">
    <source>
        <dbReference type="EMBL" id="QEC78839.1"/>
    </source>
</evidence>
<dbReference type="RefSeq" id="WP_147057865.1">
    <property type="nucleotide sequence ID" value="NZ_CP042437.1"/>
</dbReference>
<dbReference type="OrthoDB" id="1452054at2"/>
<reference evidence="1 2" key="1">
    <citation type="journal article" date="2013" name="J. Microbiol.">
        <title>Mucilaginibacter ginsenosidivorax sp. nov., with ginsenoside converting activity isolated from sediment.</title>
        <authorList>
            <person name="Kim J.K."/>
            <person name="Choi T.E."/>
            <person name="Liu Q.M."/>
            <person name="Park H.Y."/>
            <person name="Yi T.H."/>
            <person name="Yoon M.H."/>
            <person name="Kim S.C."/>
            <person name="Im W.T."/>
        </authorList>
    </citation>
    <scope>NUCLEOTIDE SEQUENCE [LARGE SCALE GENOMIC DNA]</scope>
    <source>
        <strain evidence="1 2">KHI28</strain>
    </source>
</reference>
<protein>
    <submittedName>
        <fullName evidence="1">DUF4304 domain-containing protein</fullName>
    </submittedName>
</protein>
<dbReference type="Pfam" id="PF14137">
    <property type="entry name" value="DUF4304"/>
    <property type="match status" value="1"/>
</dbReference>
<sequence length="165" mass="19542">MDAKEKQTDFIKAYLKPTLRQFGYLTNSQTWWKSREDFHIVINLQNFSWNSKEEVNFFFNIGLALKATTKDNSKPSYHDLNILMRQNGYLPINRCVHDYHNKTGYIIKTGSDLAKFINEFQIDFEQNILPTLDDLNTLEDCINYYQTIPFWGESLRQQITDLGLR</sequence>